<dbReference type="Gene3D" id="2.30.29.30">
    <property type="entry name" value="Pleckstrin-homology domain (PH domain)/Phosphotyrosine-binding domain (PTB)"/>
    <property type="match status" value="1"/>
</dbReference>
<dbReference type="SUPFAM" id="SSF50729">
    <property type="entry name" value="PH domain-like"/>
    <property type="match status" value="1"/>
</dbReference>
<dbReference type="CDD" id="cd10571">
    <property type="entry name" value="PH_beta_spectrin"/>
    <property type="match status" value="1"/>
</dbReference>
<organism evidence="4 5">
    <name type="scientific">Trichoplax adhaerens</name>
    <name type="common">Trichoplax reptans</name>
    <dbReference type="NCBI Taxonomy" id="10228"/>
    <lineage>
        <taxon>Eukaryota</taxon>
        <taxon>Metazoa</taxon>
        <taxon>Placozoa</taxon>
        <taxon>Uniplacotomia</taxon>
        <taxon>Trichoplacea</taxon>
        <taxon>Trichoplacidae</taxon>
        <taxon>Trichoplax</taxon>
    </lineage>
</organism>
<proteinExistence type="predicted"/>
<dbReference type="InterPro" id="IPR001605">
    <property type="entry name" value="PH_dom-spectrin-type"/>
</dbReference>
<dbReference type="STRING" id="10228.B3SAT9"/>
<feature type="compositionally biased region" description="Polar residues" evidence="2">
    <location>
        <begin position="465"/>
        <end position="476"/>
    </location>
</feature>
<accession>B3SAT9</accession>
<dbReference type="InterPro" id="IPR001849">
    <property type="entry name" value="PH_domain"/>
</dbReference>
<evidence type="ECO:0000256" key="2">
    <source>
        <dbReference type="SAM" id="MobiDB-lite"/>
    </source>
</evidence>
<dbReference type="RefSeq" id="XP_002117371.1">
    <property type="nucleotide sequence ID" value="XM_002117335.1"/>
</dbReference>
<feature type="region of interest" description="Disordered" evidence="2">
    <location>
        <begin position="317"/>
        <end position="337"/>
    </location>
</feature>
<feature type="coiled-coil region" evidence="1">
    <location>
        <begin position="165"/>
        <end position="196"/>
    </location>
</feature>
<feature type="domain" description="PH" evidence="3">
    <location>
        <begin position="342"/>
        <end position="452"/>
    </location>
</feature>
<dbReference type="InterPro" id="IPR041681">
    <property type="entry name" value="PH_9"/>
</dbReference>
<feature type="compositionally biased region" description="Polar residues" evidence="2">
    <location>
        <begin position="323"/>
        <end position="332"/>
    </location>
</feature>
<evidence type="ECO:0000313" key="4">
    <source>
        <dbReference type="EMBL" id="EDV20210.1"/>
    </source>
</evidence>
<protein>
    <recommendedName>
        <fullName evidence="3">PH domain-containing protein</fullName>
    </recommendedName>
</protein>
<dbReference type="PhylomeDB" id="B3SAT9"/>
<sequence>MQTLFCNPTIDYQEAGRFAASTQRFEIGLGIALSRIRTNVTFHACKNNLVLGVLILEEDMSQGDKWLCGIESNSVIYDDVKCLDRFDEILKGYYELTIGLSAQEARFNKVAEITKYEKEAIDEQERIMTKYRNEQYRIYLQEREDLQKFLKLHTYENRDKDIFAQLDLNEDRNALEEELALKREELLRARQDILNELDTVSESQEIREDHQEASISNTTDKELAKEQIPDEQYLIIEIPGESDDMSDIPDNQHGNVAETKSEKGLNKKFGRSKSMQPRFSKKPQLDTVKDTDTEDSGISDNAAGTIKQTKDEFFGLTGPRVNKSGSELSSDVPSDYEKNNDESIVRGIINRKHEIASGGKRAEKRSWTRLYAALQNREILFYKDRKQYHKGILLYHVSPLSVTDCRCSVASDYKKRKNVFRLRLRDGSQYLFQATNNEDMCRWIDNILLTCTDTSDDKGCGSQGDGTSSPRSTSNIEVVLPGSDEAASTSPLNSDEKSPLKRLNFFKKK</sequence>
<dbReference type="Proteomes" id="UP000009022">
    <property type="component" value="Unassembled WGS sequence"/>
</dbReference>
<dbReference type="InterPro" id="IPR011993">
    <property type="entry name" value="PH-like_dom_sf"/>
</dbReference>
<dbReference type="HOGENOM" id="CLU_535694_0_0_1"/>
<evidence type="ECO:0000259" key="3">
    <source>
        <dbReference type="PROSITE" id="PS50003"/>
    </source>
</evidence>
<reference evidence="4 5" key="1">
    <citation type="journal article" date="2008" name="Nature">
        <title>The Trichoplax genome and the nature of placozoans.</title>
        <authorList>
            <person name="Srivastava M."/>
            <person name="Begovic E."/>
            <person name="Chapman J."/>
            <person name="Putnam N.H."/>
            <person name="Hellsten U."/>
            <person name="Kawashima T."/>
            <person name="Kuo A."/>
            <person name="Mitros T."/>
            <person name="Salamov A."/>
            <person name="Carpenter M.L."/>
            <person name="Signorovitch A.Y."/>
            <person name="Moreno M.A."/>
            <person name="Kamm K."/>
            <person name="Grimwood J."/>
            <person name="Schmutz J."/>
            <person name="Shapiro H."/>
            <person name="Grigoriev I.V."/>
            <person name="Buss L.W."/>
            <person name="Schierwater B."/>
            <person name="Dellaporta S.L."/>
            <person name="Rokhsar D.S."/>
        </authorList>
    </citation>
    <scope>NUCLEOTIDE SEQUENCE [LARGE SCALE GENOMIC DNA]</scope>
    <source>
        <strain evidence="4 5">Grell-BS-1999</strain>
    </source>
</reference>
<feature type="region of interest" description="Disordered" evidence="2">
    <location>
        <begin position="456"/>
        <end position="498"/>
    </location>
</feature>
<dbReference type="eggNOG" id="KOG0517">
    <property type="taxonomic scope" value="Eukaryota"/>
</dbReference>
<dbReference type="PANTHER" id="PTHR37283">
    <property type="entry name" value="PH DOMAIN-CONTAINING PROTEIN YHR131C"/>
    <property type="match status" value="1"/>
</dbReference>
<dbReference type="SMART" id="SM00233">
    <property type="entry name" value="PH"/>
    <property type="match status" value="1"/>
</dbReference>
<dbReference type="OrthoDB" id="5865767at2759"/>
<dbReference type="PRINTS" id="PR00683">
    <property type="entry name" value="SPECTRINPH"/>
</dbReference>
<dbReference type="KEGG" id="tad:TRIADDRAFT_61378"/>
<dbReference type="InParanoid" id="B3SAT9"/>
<evidence type="ECO:0000256" key="1">
    <source>
        <dbReference type="SAM" id="Coils"/>
    </source>
</evidence>
<dbReference type="PROSITE" id="PS50003">
    <property type="entry name" value="PH_DOMAIN"/>
    <property type="match status" value="1"/>
</dbReference>
<dbReference type="CTD" id="6758583"/>
<name>B3SAT9_TRIAD</name>
<dbReference type="FunFam" id="2.30.29.30:FF:000024">
    <property type="entry name" value="Spectrin beta chain"/>
    <property type="match status" value="1"/>
</dbReference>
<keyword evidence="1" id="KW-0175">Coiled coil</keyword>
<keyword evidence="5" id="KW-1185">Reference proteome</keyword>
<evidence type="ECO:0000313" key="5">
    <source>
        <dbReference type="Proteomes" id="UP000009022"/>
    </source>
</evidence>
<gene>
    <name evidence="4" type="ORF">TRIADDRAFT_61378</name>
</gene>
<feature type="region of interest" description="Disordered" evidence="2">
    <location>
        <begin position="241"/>
        <end position="301"/>
    </location>
</feature>
<dbReference type="EMBL" id="DS985262">
    <property type="protein sequence ID" value="EDV20210.1"/>
    <property type="molecule type" value="Genomic_DNA"/>
</dbReference>
<dbReference type="AlphaFoldDB" id="B3SAT9"/>
<dbReference type="PANTHER" id="PTHR37283:SF1">
    <property type="entry name" value="PH DOMAIN-CONTAINING PROTEIN YHR131C"/>
    <property type="match status" value="1"/>
</dbReference>
<dbReference type="GeneID" id="6758583"/>
<dbReference type="Pfam" id="PF15410">
    <property type="entry name" value="PH_9"/>
    <property type="match status" value="1"/>
</dbReference>
<dbReference type="GO" id="GO:0005543">
    <property type="term" value="F:phospholipid binding"/>
    <property type="evidence" value="ECO:0007669"/>
    <property type="project" value="InterPro"/>
</dbReference>